<feature type="domain" description="PH" evidence="3">
    <location>
        <begin position="210"/>
        <end position="309"/>
    </location>
</feature>
<accession>A0A8H4BKX0</accession>
<keyword evidence="1" id="KW-0343">GTPase activation</keyword>
<feature type="compositionally biased region" description="Low complexity" evidence="2">
    <location>
        <begin position="7"/>
        <end position="24"/>
    </location>
</feature>
<dbReference type="Pfam" id="PF00620">
    <property type="entry name" value="RhoGAP"/>
    <property type="match status" value="1"/>
</dbReference>
<dbReference type="Gene3D" id="1.10.555.10">
    <property type="entry name" value="Rho GTPase activation protein"/>
    <property type="match status" value="1"/>
</dbReference>
<feature type="region of interest" description="Disordered" evidence="2">
    <location>
        <begin position="1"/>
        <end position="24"/>
    </location>
</feature>
<dbReference type="InterPro" id="IPR011993">
    <property type="entry name" value="PH-like_dom_sf"/>
</dbReference>
<evidence type="ECO:0000256" key="2">
    <source>
        <dbReference type="SAM" id="MobiDB-lite"/>
    </source>
</evidence>
<dbReference type="Gene3D" id="2.30.29.30">
    <property type="entry name" value="Pleckstrin-homology domain (PH domain)/Phosphotyrosine-binding domain (PTB)"/>
    <property type="match status" value="1"/>
</dbReference>
<feature type="region of interest" description="Disordered" evidence="2">
    <location>
        <begin position="309"/>
        <end position="334"/>
    </location>
</feature>
<dbReference type="PROSITE" id="PS50003">
    <property type="entry name" value="PH_DOMAIN"/>
    <property type="match status" value="1"/>
</dbReference>
<dbReference type="InterPro" id="IPR050729">
    <property type="entry name" value="Rho-GAP"/>
</dbReference>
<evidence type="ECO:0000313" key="5">
    <source>
        <dbReference type="EMBL" id="KAF1803931.1"/>
    </source>
</evidence>
<dbReference type="SMART" id="SM00324">
    <property type="entry name" value="RhoGAP"/>
    <property type="match status" value="1"/>
</dbReference>
<evidence type="ECO:0008006" key="7">
    <source>
        <dbReference type="Google" id="ProtNLM"/>
    </source>
</evidence>
<evidence type="ECO:0000256" key="1">
    <source>
        <dbReference type="ARBA" id="ARBA00022468"/>
    </source>
</evidence>
<comment type="caution">
    <text evidence="5">The sequence shown here is derived from an EMBL/GenBank/DDBJ whole genome shotgun (WGS) entry which is preliminary data.</text>
</comment>
<sequence length="721" mass="81456">MSMLIPTHTASTASSCSYSSHSTIDTSSLKDTQKCKSKQDLWHIIEKQRAIIQELQQALANVTSERDDLLLKTKSIPTPPPRSPYRSNNHGETPESNYTQNRKSIPTPSTLATTQANKAHIKITSVHSSRFSLAVMDQAHLELWAVEKTFTDLIHLNHTLHKNLQLSFHLALDSVDRRQLKTMMEDFFKQALQCQGDVSPVYAFISTKSSKQQQGYLSKRGKHIIGGWKSYYFILFESELRYFSTHKGSLHVRCIPLNHDTQIGKQASDNVEPFGHAFVIVHESAPIILGASSDAERDTWVQALLMATKQQQKPMPRHKSGSTALPARSSSNSNHKSMYIEQHVSLQNNTRSSMDESVQQPAQQRTVVLKASADSLPLELQSDDKSKKHRKSFWSRRKQFFNTTTTPYAAAASSSLPASAAVVPIVDATNIRHTLSFPFINNAEETSSSGSSACSTTPMFQIFGVPLEAAIRVSRISERYQLPAIVYRCIAYLEDKNAVHEEGIYRLSGSSVQISHLRQQFCEYGDVDLLDKKYMDVDVHVVAGLLKAWLRELPINVLTNELLNDFLLICEIKDKQSKIQELGLLVSILPLANYTLLRTLIAHLIHIVHNADINKMTLRNIGIVFAPTLSIPSGIFTLLMSEFEYVFYTKEQQETVVPEATTSADRIKNNYLKKRRSNRNSKDYKDQVPPNIISLEKEYRHDSLVMEQDELDDTYCNKQMT</sequence>
<gene>
    <name evidence="5" type="ORF">FB192DRAFT_1370474</name>
</gene>
<organism evidence="5 6">
    <name type="scientific">Mucor circinelloides f. lusitanicus</name>
    <name type="common">Mucor racemosus var. lusitanicus</name>
    <dbReference type="NCBI Taxonomy" id="29924"/>
    <lineage>
        <taxon>Eukaryota</taxon>
        <taxon>Fungi</taxon>
        <taxon>Fungi incertae sedis</taxon>
        <taxon>Mucoromycota</taxon>
        <taxon>Mucoromycotina</taxon>
        <taxon>Mucoromycetes</taxon>
        <taxon>Mucorales</taxon>
        <taxon>Mucorineae</taxon>
        <taxon>Mucoraceae</taxon>
        <taxon>Mucor</taxon>
    </lineage>
</organism>
<evidence type="ECO:0000259" key="4">
    <source>
        <dbReference type="PROSITE" id="PS50238"/>
    </source>
</evidence>
<dbReference type="GO" id="GO:0007165">
    <property type="term" value="P:signal transduction"/>
    <property type="evidence" value="ECO:0007669"/>
    <property type="project" value="InterPro"/>
</dbReference>
<dbReference type="AlphaFoldDB" id="A0A8H4BKX0"/>
<dbReference type="SMART" id="SM00233">
    <property type="entry name" value="PH"/>
    <property type="match status" value="1"/>
</dbReference>
<dbReference type="PANTHER" id="PTHR23176:SF129">
    <property type="entry name" value="RHO GTPASE ACTIVATING PROTEIN AT 16F, ISOFORM E-RELATED"/>
    <property type="match status" value="1"/>
</dbReference>
<dbReference type="SUPFAM" id="SSF48350">
    <property type="entry name" value="GTPase activation domain, GAP"/>
    <property type="match status" value="1"/>
</dbReference>
<protein>
    <recommendedName>
        <fullName evidence="7">RalA-binding protein 1</fullName>
    </recommendedName>
</protein>
<dbReference type="GO" id="GO:0005737">
    <property type="term" value="C:cytoplasm"/>
    <property type="evidence" value="ECO:0007669"/>
    <property type="project" value="TreeGrafter"/>
</dbReference>
<feature type="compositionally biased region" description="Polar residues" evidence="2">
    <location>
        <begin position="85"/>
        <end position="109"/>
    </location>
</feature>
<dbReference type="EMBL" id="JAAECE010000003">
    <property type="protein sequence ID" value="KAF1803931.1"/>
    <property type="molecule type" value="Genomic_DNA"/>
</dbReference>
<dbReference type="InterPro" id="IPR000198">
    <property type="entry name" value="RhoGAP_dom"/>
</dbReference>
<dbReference type="Pfam" id="PF00169">
    <property type="entry name" value="PH"/>
    <property type="match status" value="1"/>
</dbReference>
<dbReference type="PROSITE" id="PS50238">
    <property type="entry name" value="RHOGAP"/>
    <property type="match status" value="1"/>
</dbReference>
<name>A0A8H4BKX0_MUCCL</name>
<proteinExistence type="predicted"/>
<dbReference type="PANTHER" id="PTHR23176">
    <property type="entry name" value="RHO/RAC/CDC GTPASE-ACTIVATING PROTEIN"/>
    <property type="match status" value="1"/>
</dbReference>
<dbReference type="Proteomes" id="UP000469890">
    <property type="component" value="Unassembled WGS sequence"/>
</dbReference>
<feature type="region of interest" description="Disordered" evidence="2">
    <location>
        <begin position="71"/>
        <end position="109"/>
    </location>
</feature>
<dbReference type="SUPFAM" id="SSF50729">
    <property type="entry name" value="PH domain-like"/>
    <property type="match status" value="1"/>
</dbReference>
<dbReference type="InterPro" id="IPR008936">
    <property type="entry name" value="Rho_GTPase_activation_prot"/>
</dbReference>
<dbReference type="InterPro" id="IPR001849">
    <property type="entry name" value="PH_domain"/>
</dbReference>
<dbReference type="GO" id="GO:0005096">
    <property type="term" value="F:GTPase activator activity"/>
    <property type="evidence" value="ECO:0007669"/>
    <property type="project" value="UniProtKB-KW"/>
</dbReference>
<reference evidence="5 6" key="1">
    <citation type="submission" date="2019-09" db="EMBL/GenBank/DDBJ databases">
        <authorList>
            <consortium name="DOE Joint Genome Institute"/>
            <person name="Mondo S.J."/>
            <person name="Navarro-Mendoza M.I."/>
            <person name="Perez-Arques C."/>
            <person name="Panchal S."/>
            <person name="Nicolas F.E."/>
            <person name="Ganguly P."/>
            <person name="Pangilinan J."/>
            <person name="Grigoriev I."/>
            <person name="Heitman J."/>
            <person name="Sanya K."/>
            <person name="Garre V."/>
        </authorList>
    </citation>
    <scope>NUCLEOTIDE SEQUENCE [LARGE SCALE GENOMIC DNA]</scope>
    <source>
        <strain evidence="5 6">MU402</strain>
    </source>
</reference>
<feature type="domain" description="Rho-GAP" evidence="4">
    <location>
        <begin position="465"/>
        <end position="668"/>
    </location>
</feature>
<evidence type="ECO:0000259" key="3">
    <source>
        <dbReference type="PROSITE" id="PS50003"/>
    </source>
</evidence>
<evidence type="ECO:0000313" key="6">
    <source>
        <dbReference type="Proteomes" id="UP000469890"/>
    </source>
</evidence>